<organism evidence="3 4">
    <name type="scientific">Atlanticothrix silvestris CENA357</name>
    <dbReference type="NCBI Taxonomy" id="1725252"/>
    <lineage>
        <taxon>Bacteria</taxon>
        <taxon>Bacillati</taxon>
        <taxon>Cyanobacteriota</taxon>
        <taxon>Cyanophyceae</taxon>
        <taxon>Nostocales</taxon>
        <taxon>Nodulariaceae</taxon>
        <taxon>Atlanticothrix</taxon>
        <taxon>Atlanticothrix silvestris</taxon>
    </lineage>
</organism>
<feature type="domain" description="SH3b" evidence="2">
    <location>
        <begin position="45"/>
        <end position="111"/>
    </location>
</feature>
<dbReference type="InterPro" id="IPR003646">
    <property type="entry name" value="SH3-like_bac-type"/>
</dbReference>
<dbReference type="SMART" id="SM00287">
    <property type="entry name" value="SH3b"/>
    <property type="match status" value="2"/>
</dbReference>
<dbReference type="RefSeq" id="WP_214439978.1">
    <property type="nucleotide sequence ID" value="NZ_JAECZB010000041.1"/>
</dbReference>
<dbReference type="Proteomes" id="UP000599391">
    <property type="component" value="Unassembled WGS sequence"/>
</dbReference>
<keyword evidence="1" id="KW-1133">Transmembrane helix</keyword>
<dbReference type="InterPro" id="IPR052354">
    <property type="entry name" value="Cell_Wall_Dynamics_Protein"/>
</dbReference>
<proteinExistence type="predicted"/>
<evidence type="ECO:0000313" key="3">
    <source>
        <dbReference type="EMBL" id="MBH8553704.1"/>
    </source>
</evidence>
<dbReference type="Pfam" id="PF08239">
    <property type="entry name" value="SH3_3"/>
    <property type="match status" value="2"/>
</dbReference>
<comment type="caution">
    <text evidence="3">The sequence shown here is derived from an EMBL/GenBank/DDBJ whole genome shotgun (WGS) entry which is preliminary data.</text>
</comment>
<dbReference type="EMBL" id="JAECZB010000041">
    <property type="protein sequence ID" value="MBH8553704.1"/>
    <property type="molecule type" value="Genomic_DNA"/>
</dbReference>
<dbReference type="PANTHER" id="PTHR34408:SF1">
    <property type="entry name" value="GLYCOSYL HYDROLASE FAMILY 19 DOMAIN-CONTAINING PROTEIN HI_1415"/>
    <property type="match status" value="1"/>
</dbReference>
<dbReference type="AlphaFoldDB" id="A0A8J7L316"/>
<gene>
    <name evidence="3" type="ORF">I8751_15260</name>
</gene>
<keyword evidence="4" id="KW-1185">Reference proteome</keyword>
<keyword evidence="1" id="KW-0472">Membrane</keyword>
<evidence type="ECO:0000259" key="2">
    <source>
        <dbReference type="SMART" id="SM00287"/>
    </source>
</evidence>
<feature type="domain" description="SH3b" evidence="2">
    <location>
        <begin position="113"/>
        <end position="174"/>
    </location>
</feature>
<protein>
    <submittedName>
        <fullName evidence="3">SH3 domain-containing protein</fullName>
    </submittedName>
</protein>
<evidence type="ECO:0000256" key="1">
    <source>
        <dbReference type="SAM" id="Phobius"/>
    </source>
</evidence>
<reference evidence="3 4" key="1">
    <citation type="journal article" date="2021" name="Int. J. Syst. Evol. Microbiol.">
        <title>Amazonocrinis nigriterrae gen. nov., sp. nov., Atlanticothrix silvestris gen. nov., sp. nov. and Dendronalium phyllosphericum gen. nov., sp. nov., nostocacean cyanobacteria from Brazilian environments.</title>
        <authorList>
            <person name="Alvarenga D.O."/>
            <person name="Andreote A.P.D."/>
            <person name="Branco L.H.Z."/>
            <person name="Delbaje E."/>
            <person name="Cruz R.B."/>
            <person name="Varani A.M."/>
            <person name="Fiore M.F."/>
        </authorList>
    </citation>
    <scope>NUCLEOTIDE SEQUENCE [LARGE SCALE GENOMIC DNA]</scope>
    <source>
        <strain evidence="3 4">CENA357</strain>
    </source>
</reference>
<evidence type="ECO:0000313" key="4">
    <source>
        <dbReference type="Proteomes" id="UP000599391"/>
    </source>
</evidence>
<dbReference type="PANTHER" id="PTHR34408">
    <property type="entry name" value="FAMILY PROTEIN, PUTATIVE-RELATED"/>
    <property type="match status" value="1"/>
</dbReference>
<accession>A0A8J7L316</accession>
<keyword evidence="1" id="KW-0812">Transmembrane</keyword>
<sequence length="179" mass="19149">MRKNSTYPVSKLVIELGLVSTSVLINTGIANQIVLAKSKNPQQCDIFAYVTDTSSRGLNVRNGGSINNKILGQVPKNATVKIIAVANKWAKITNASDGFQGNGWVFVPKLGISTRGYGTNGVNVYSSANRQSRKVGRVAPNANVKLLSCQKDWALVEHQGVQGWLAKEDQCGAALTTCS</sequence>
<name>A0A8J7L316_9CYAN</name>
<dbReference type="Gene3D" id="2.30.30.40">
    <property type="entry name" value="SH3 Domains"/>
    <property type="match status" value="2"/>
</dbReference>
<feature type="transmembrane region" description="Helical" evidence="1">
    <location>
        <begin position="12"/>
        <end position="35"/>
    </location>
</feature>